<evidence type="ECO:0000256" key="11">
    <source>
        <dbReference type="ARBA" id="ARBA00022840"/>
    </source>
</evidence>
<feature type="transmembrane region" description="Helical" evidence="18">
    <location>
        <begin position="421"/>
        <end position="443"/>
    </location>
</feature>
<feature type="transmembrane region" description="Helical" evidence="18">
    <location>
        <begin position="236"/>
        <end position="257"/>
    </location>
</feature>
<evidence type="ECO:0000256" key="8">
    <source>
        <dbReference type="ARBA" id="ARBA00022737"/>
    </source>
</evidence>
<dbReference type="CDD" id="cd02094">
    <property type="entry name" value="P-type_ATPase_Cu-like"/>
    <property type="match status" value="1"/>
</dbReference>
<name>B4RIH9_PHEZH</name>
<dbReference type="RefSeq" id="WP_012520454.1">
    <property type="nucleotide sequence ID" value="NC_011143.1"/>
</dbReference>
<dbReference type="KEGG" id="pzu:PHZ_p0211"/>
<dbReference type="InterPro" id="IPR059000">
    <property type="entry name" value="ATPase_P-type_domA"/>
</dbReference>
<gene>
    <name evidence="20" type="ordered locus">PHZ_p0211</name>
</gene>
<evidence type="ECO:0000256" key="10">
    <source>
        <dbReference type="ARBA" id="ARBA00022796"/>
    </source>
</evidence>
<dbReference type="InterPro" id="IPR044492">
    <property type="entry name" value="P_typ_ATPase_HD_dom"/>
</dbReference>
<keyword evidence="13" id="KW-1278">Translocase</keyword>
<protein>
    <recommendedName>
        <fullName evidence="3">P-type Cu(+) transporter</fullName>
        <ecNumber evidence="3">7.2.2.8</ecNumber>
    </recommendedName>
</protein>
<dbReference type="SFLD" id="SFLDG00002">
    <property type="entry name" value="C1.7:_P-type_atpase_like"/>
    <property type="match status" value="1"/>
</dbReference>
<keyword evidence="20" id="KW-0614">Plasmid</keyword>
<evidence type="ECO:0000256" key="17">
    <source>
        <dbReference type="ARBA" id="ARBA00023136"/>
    </source>
</evidence>
<dbReference type="Proteomes" id="UP000001868">
    <property type="component" value="Plasmid pHLK1"/>
</dbReference>
<dbReference type="EC" id="7.2.2.8" evidence="3"/>
<dbReference type="FunFam" id="3.30.70.100:FF:000005">
    <property type="entry name" value="Copper-exporting P-type ATPase A"/>
    <property type="match status" value="1"/>
</dbReference>
<evidence type="ECO:0000256" key="14">
    <source>
        <dbReference type="ARBA" id="ARBA00022989"/>
    </source>
</evidence>
<dbReference type="AlphaFoldDB" id="B4RIH9"/>
<evidence type="ECO:0000256" key="3">
    <source>
        <dbReference type="ARBA" id="ARBA00012517"/>
    </source>
</evidence>
<evidence type="ECO:0000256" key="15">
    <source>
        <dbReference type="ARBA" id="ARBA00023008"/>
    </source>
</evidence>
<evidence type="ECO:0000313" key="20">
    <source>
        <dbReference type="EMBL" id="ACG80154.1"/>
    </source>
</evidence>
<dbReference type="SUPFAM" id="SSF56784">
    <property type="entry name" value="HAD-like"/>
    <property type="match status" value="1"/>
</dbReference>
<evidence type="ECO:0000256" key="7">
    <source>
        <dbReference type="ARBA" id="ARBA00022723"/>
    </source>
</evidence>
<dbReference type="InterPro" id="IPR006121">
    <property type="entry name" value="HMA_dom"/>
</dbReference>
<dbReference type="Gene3D" id="3.40.1110.10">
    <property type="entry name" value="Calcium-transporting ATPase, cytoplasmic domain N"/>
    <property type="match status" value="1"/>
</dbReference>
<sequence>MPEATLTSIDIPVLGMSCASCVGRVEKAIKAVPGVAAASVNLAAERAHVAVTSPERAQAVVDAISSAGYEPLKRTFDLKIDGMTCASCVGRVERALQDVPGVLTVSVNLATETAAIVALEGAAEIPALIAAVERAGYGASPVGEASEQADRERLAREAEVTGLRRSVVLAAVATAPLFIIEMARHVIPGVHHWLVGVIGEQPWRIISFGLAAFVLFGPGLRFFAKGLPNLVRRTPDMNSLVALGTSAAFAYSAVATFAPRLLPESVDHVYYEAAAVIVTLILVGRLLEAQAKGRTSEAIKRLMTLQAKSARVLRNGEESEIPIAQVLAGDVVAVRPGERVPVDGQVVEGASFVDESMITGEPVPVAKGVGDDVVGGTVNKTGAFRFRATKVGAATLLSQIVRMVQAAQGAKLPIQALVDKVTGWFVPAVIGAAALTFAVWLAVGPAPALSFAMVNAVAVLIIACPCAMGLATPTSIMVGTGKAAELGILFRHGEALQTLNSVRAVIFDKTGTLTLGRPALTDLDPSPGFEEAELLRLVAAVETRSEHPIAQAIVEAAKAKGLKVPEAEAFEAVPGFGARAQVAGRRIEVGADRFMAHLGVPISPVAHAAEQMAAQAKTPLYAAIDGELAGLLAVADPIKPTTPEALTALHRTGLKVVMVTGDNRRTAGAVAAALGLDDVLAEVLPDGKAEAVKALQQRYGRVAFVGDGVNDAPALATADVGLAMGAGTDIAIESADVVLMRSDLRAVATAIALSRAVLNNIRENLLWAFGYNILLIPVAAGLLYPLFGVLLSPMVAAGAMALSSVSVVGNALRLRRFRSTAAPEPRGEPEPVAIPGGAA</sequence>
<dbReference type="GO" id="GO:0005524">
    <property type="term" value="F:ATP binding"/>
    <property type="evidence" value="ECO:0007669"/>
    <property type="project" value="UniProtKB-UniRule"/>
</dbReference>
<dbReference type="Gene3D" id="3.30.70.100">
    <property type="match status" value="2"/>
</dbReference>
<evidence type="ECO:0000256" key="1">
    <source>
        <dbReference type="ARBA" id="ARBA00004651"/>
    </source>
</evidence>
<reference evidence="20 21" key="1">
    <citation type="journal article" date="2008" name="BMC Genomics">
        <title>Complete genome of Phenylobacterium zucineum - a novel facultative intracellular bacterium isolated from human erythroleukemia cell line K562.</title>
        <authorList>
            <person name="Luo Y."/>
            <person name="Xu X."/>
            <person name="Ding Z."/>
            <person name="Liu Z."/>
            <person name="Zhang B."/>
            <person name="Yan Z."/>
            <person name="Sun J."/>
            <person name="Hu S."/>
            <person name="Hu X."/>
        </authorList>
    </citation>
    <scope>NUCLEOTIDE SEQUENCE [LARGE SCALE GENOMIC DNA]</scope>
    <source>
        <strain evidence="20 21">HLK1</strain>
        <plasmid evidence="21">Plasmid pHLK1</plasmid>
    </source>
</reference>
<keyword evidence="16" id="KW-0406">Ion transport</keyword>
<dbReference type="InterPro" id="IPR023299">
    <property type="entry name" value="ATPase_P-typ_cyto_dom_N"/>
</dbReference>
<evidence type="ECO:0000256" key="2">
    <source>
        <dbReference type="ARBA" id="ARBA00006024"/>
    </source>
</evidence>
<accession>B4RIH9</accession>
<dbReference type="InterPro" id="IPR023298">
    <property type="entry name" value="ATPase_P-typ_TM_dom_sf"/>
</dbReference>
<dbReference type="Gene3D" id="2.70.150.10">
    <property type="entry name" value="Calcium-transporting ATPase, cytoplasmic transduction domain A"/>
    <property type="match status" value="1"/>
</dbReference>
<feature type="transmembrane region" description="Helical" evidence="18">
    <location>
        <begin position="765"/>
        <end position="784"/>
    </location>
</feature>
<keyword evidence="12" id="KW-0460">Magnesium</keyword>
<dbReference type="GO" id="GO:0005886">
    <property type="term" value="C:plasma membrane"/>
    <property type="evidence" value="ECO:0007669"/>
    <property type="project" value="UniProtKB-SubCell"/>
</dbReference>
<keyword evidence="21" id="KW-1185">Reference proteome</keyword>
<comment type="similarity">
    <text evidence="2 18">Belongs to the cation transport ATPase (P-type) (TC 3.A.3) family. Type IB subfamily.</text>
</comment>
<proteinExistence type="inferred from homology"/>
<dbReference type="InterPro" id="IPR027256">
    <property type="entry name" value="P-typ_ATPase_IB"/>
</dbReference>
<evidence type="ECO:0000256" key="16">
    <source>
        <dbReference type="ARBA" id="ARBA00023065"/>
    </source>
</evidence>
<dbReference type="InterPro" id="IPR001757">
    <property type="entry name" value="P_typ_ATPase"/>
</dbReference>
<dbReference type="GO" id="GO:0060003">
    <property type="term" value="P:copper ion export"/>
    <property type="evidence" value="ECO:0007669"/>
    <property type="project" value="UniProtKB-ARBA"/>
</dbReference>
<dbReference type="GO" id="GO:0140581">
    <property type="term" value="F:P-type monovalent copper transporter activity"/>
    <property type="evidence" value="ECO:0007669"/>
    <property type="project" value="UniProtKB-EC"/>
</dbReference>
<dbReference type="EMBL" id="CP000748">
    <property type="protein sequence ID" value="ACG80154.1"/>
    <property type="molecule type" value="Genomic_DNA"/>
</dbReference>
<dbReference type="Pfam" id="PF00702">
    <property type="entry name" value="Hydrolase"/>
    <property type="match status" value="1"/>
</dbReference>
<dbReference type="SFLD" id="SFLDS00003">
    <property type="entry name" value="Haloacid_Dehalogenase"/>
    <property type="match status" value="1"/>
</dbReference>
<feature type="domain" description="HMA" evidence="19">
    <location>
        <begin position="7"/>
        <end position="72"/>
    </location>
</feature>
<feature type="transmembrane region" description="Helical" evidence="18">
    <location>
        <begin position="449"/>
        <end position="472"/>
    </location>
</feature>
<dbReference type="PANTHER" id="PTHR43520">
    <property type="entry name" value="ATP7, ISOFORM B"/>
    <property type="match status" value="1"/>
</dbReference>
<dbReference type="InterPro" id="IPR017969">
    <property type="entry name" value="Heavy-metal-associated_CS"/>
</dbReference>
<evidence type="ECO:0000256" key="6">
    <source>
        <dbReference type="ARBA" id="ARBA00022692"/>
    </source>
</evidence>
<dbReference type="NCBIfam" id="TIGR01525">
    <property type="entry name" value="ATPase-IB_hvy"/>
    <property type="match status" value="1"/>
</dbReference>
<evidence type="ECO:0000256" key="9">
    <source>
        <dbReference type="ARBA" id="ARBA00022741"/>
    </source>
</evidence>
<feature type="domain" description="HMA" evidence="19">
    <location>
        <begin position="74"/>
        <end position="140"/>
    </location>
</feature>
<dbReference type="eggNOG" id="COG2217">
    <property type="taxonomic scope" value="Bacteria"/>
</dbReference>
<keyword evidence="7 18" id="KW-0479">Metal-binding</keyword>
<geneLocation type="plasmid" evidence="21">
    <name>pHLK1</name>
</geneLocation>
<dbReference type="SUPFAM" id="SSF81665">
    <property type="entry name" value="Calcium ATPase, transmembrane domain M"/>
    <property type="match status" value="1"/>
</dbReference>
<dbReference type="CDD" id="cd00371">
    <property type="entry name" value="HMA"/>
    <property type="match status" value="2"/>
</dbReference>
<keyword evidence="11 18" id="KW-0067">ATP-binding</keyword>
<dbReference type="SUPFAM" id="SSF81653">
    <property type="entry name" value="Calcium ATPase, transduction domain A"/>
    <property type="match status" value="1"/>
</dbReference>
<dbReference type="OrthoDB" id="9813266at2"/>
<dbReference type="GO" id="GO:0055070">
    <property type="term" value="P:copper ion homeostasis"/>
    <property type="evidence" value="ECO:0007669"/>
    <property type="project" value="TreeGrafter"/>
</dbReference>
<keyword evidence="4" id="KW-0813">Transport</keyword>
<dbReference type="SFLD" id="SFLDF00027">
    <property type="entry name" value="p-type_atpase"/>
    <property type="match status" value="1"/>
</dbReference>
<evidence type="ECO:0000256" key="4">
    <source>
        <dbReference type="ARBA" id="ARBA00022448"/>
    </source>
</evidence>
<dbReference type="Pfam" id="PF00122">
    <property type="entry name" value="E1-E2_ATPase"/>
    <property type="match status" value="1"/>
</dbReference>
<keyword evidence="8" id="KW-0677">Repeat</keyword>
<keyword evidence="5 18" id="KW-1003">Cell membrane</keyword>
<keyword evidence="10" id="KW-0187">Copper transport</keyword>
<keyword evidence="14 18" id="KW-1133">Transmembrane helix</keyword>
<dbReference type="GO" id="GO:0043682">
    <property type="term" value="F:P-type divalent copper transporter activity"/>
    <property type="evidence" value="ECO:0007669"/>
    <property type="project" value="TreeGrafter"/>
</dbReference>
<evidence type="ECO:0000256" key="12">
    <source>
        <dbReference type="ARBA" id="ARBA00022842"/>
    </source>
</evidence>
<dbReference type="SUPFAM" id="SSF55008">
    <property type="entry name" value="HMA, heavy metal-associated domain"/>
    <property type="match status" value="2"/>
</dbReference>
<dbReference type="NCBIfam" id="TIGR01511">
    <property type="entry name" value="ATPase-IB1_Cu"/>
    <property type="match status" value="1"/>
</dbReference>
<dbReference type="Gene3D" id="3.40.50.1000">
    <property type="entry name" value="HAD superfamily/HAD-like"/>
    <property type="match status" value="1"/>
</dbReference>
<dbReference type="InterPro" id="IPR036163">
    <property type="entry name" value="HMA_dom_sf"/>
</dbReference>
<evidence type="ECO:0000313" key="21">
    <source>
        <dbReference type="Proteomes" id="UP000001868"/>
    </source>
</evidence>
<organism evidence="20 21">
    <name type="scientific">Phenylobacterium zucineum (strain HLK1)</name>
    <dbReference type="NCBI Taxonomy" id="450851"/>
    <lineage>
        <taxon>Bacteria</taxon>
        <taxon>Pseudomonadati</taxon>
        <taxon>Pseudomonadota</taxon>
        <taxon>Alphaproteobacteria</taxon>
        <taxon>Caulobacterales</taxon>
        <taxon>Caulobacteraceae</taxon>
        <taxon>Phenylobacterium</taxon>
    </lineage>
</organism>
<keyword evidence="15" id="KW-0186">Copper</keyword>
<dbReference type="InterPro" id="IPR006122">
    <property type="entry name" value="HMA_Cu_ion-bd"/>
</dbReference>
<keyword evidence="6 18" id="KW-0812">Transmembrane</keyword>
<dbReference type="PRINTS" id="PR00943">
    <property type="entry name" value="CUATPASE"/>
</dbReference>
<dbReference type="NCBIfam" id="TIGR00003">
    <property type="entry name" value="copper ion binding protein"/>
    <property type="match status" value="1"/>
</dbReference>
<dbReference type="InterPro" id="IPR023214">
    <property type="entry name" value="HAD_sf"/>
</dbReference>
<dbReference type="PRINTS" id="PR00119">
    <property type="entry name" value="CATATPASE"/>
</dbReference>
<dbReference type="NCBIfam" id="TIGR01494">
    <property type="entry name" value="ATPase_P-type"/>
    <property type="match status" value="1"/>
</dbReference>
<feature type="transmembrane region" description="Helical" evidence="18">
    <location>
        <begin position="790"/>
        <end position="812"/>
    </location>
</feature>
<feature type="transmembrane region" description="Helical" evidence="18">
    <location>
        <begin position="166"/>
        <end position="183"/>
    </location>
</feature>
<dbReference type="GO" id="GO:0005507">
    <property type="term" value="F:copper ion binding"/>
    <property type="evidence" value="ECO:0007669"/>
    <property type="project" value="InterPro"/>
</dbReference>
<dbReference type="InterPro" id="IPR036412">
    <property type="entry name" value="HAD-like_sf"/>
</dbReference>
<dbReference type="GO" id="GO:0016887">
    <property type="term" value="F:ATP hydrolysis activity"/>
    <property type="evidence" value="ECO:0007669"/>
    <property type="project" value="InterPro"/>
</dbReference>
<dbReference type="Pfam" id="PF00403">
    <property type="entry name" value="HMA"/>
    <property type="match status" value="2"/>
</dbReference>
<keyword evidence="17 18" id="KW-0472">Membrane</keyword>
<dbReference type="PROSITE" id="PS50846">
    <property type="entry name" value="HMA_2"/>
    <property type="match status" value="2"/>
</dbReference>
<keyword evidence="9 18" id="KW-0547">Nucleotide-binding</keyword>
<dbReference type="PANTHER" id="PTHR43520:SF8">
    <property type="entry name" value="P-TYPE CU(+) TRANSPORTER"/>
    <property type="match status" value="1"/>
</dbReference>
<feature type="transmembrane region" description="Helical" evidence="18">
    <location>
        <begin position="269"/>
        <end position="287"/>
    </location>
</feature>
<comment type="subcellular location">
    <subcellularLocation>
        <location evidence="1">Cell membrane</location>
        <topology evidence="1">Multi-pass membrane protein</topology>
    </subcellularLocation>
</comment>
<dbReference type="PROSITE" id="PS00154">
    <property type="entry name" value="ATPASE_E1_E2"/>
    <property type="match status" value="1"/>
</dbReference>
<dbReference type="FunFam" id="2.70.150.10:FF:000020">
    <property type="entry name" value="Copper-exporting P-type ATPase A"/>
    <property type="match status" value="1"/>
</dbReference>
<evidence type="ECO:0000259" key="19">
    <source>
        <dbReference type="PROSITE" id="PS50846"/>
    </source>
</evidence>
<dbReference type="InterPro" id="IPR018303">
    <property type="entry name" value="ATPase_P-typ_P_site"/>
</dbReference>
<dbReference type="HOGENOM" id="CLU_001771_0_3_5"/>
<dbReference type="PROSITE" id="PS01229">
    <property type="entry name" value="COF_2"/>
    <property type="match status" value="1"/>
</dbReference>
<evidence type="ECO:0000256" key="5">
    <source>
        <dbReference type="ARBA" id="ARBA00022475"/>
    </source>
</evidence>
<dbReference type="PROSITE" id="PS01047">
    <property type="entry name" value="HMA_1"/>
    <property type="match status" value="2"/>
</dbReference>
<feature type="transmembrane region" description="Helical" evidence="18">
    <location>
        <begin position="203"/>
        <end position="224"/>
    </location>
</feature>
<dbReference type="InterPro" id="IPR008250">
    <property type="entry name" value="ATPase_P-typ_transduc_dom_A_sf"/>
</dbReference>
<evidence type="ECO:0000256" key="13">
    <source>
        <dbReference type="ARBA" id="ARBA00022967"/>
    </source>
</evidence>
<evidence type="ECO:0000256" key="18">
    <source>
        <dbReference type="RuleBase" id="RU362081"/>
    </source>
</evidence>